<name>A0AA39KC90_ARMTA</name>
<evidence type="ECO:0000313" key="2">
    <source>
        <dbReference type="Proteomes" id="UP001175211"/>
    </source>
</evidence>
<sequence length="131" mass="14445">MFFRGLPLFPLDVLAITNSRMGLHDGTALQRAFNATGDTFESIHGALGAFFKHVDISHATDQLDGQRVCDAINKAYPAVDSFWTSLVNDSDRFDRKFVPAIPASAKGYMDQYDHDSGLKVDAVLGTFCQKE</sequence>
<evidence type="ECO:0000313" key="1">
    <source>
        <dbReference type="EMBL" id="KAK0457196.1"/>
    </source>
</evidence>
<dbReference type="Proteomes" id="UP001175211">
    <property type="component" value="Unassembled WGS sequence"/>
</dbReference>
<proteinExistence type="predicted"/>
<organism evidence="1 2">
    <name type="scientific">Armillaria tabescens</name>
    <name type="common">Ringless honey mushroom</name>
    <name type="synonym">Agaricus tabescens</name>
    <dbReference type="NCBI Taxonomy" id="1929756"/>
    <lineage>
        <taxon>Eukaryota</taxon>
        <taxon>Fungi</taxon>
        <taxon>Dikarya</taxon>
        <taxon>Basidiomycota</taxon>
        <taxon>Agaricomycotina</taxon>
        <taxon>Agaricomycetes</taxon>
        <taxon>Agaricomycetidae</taxon>
        <taxon>Agaricales</taxon>
        <taxon>Marasmiineae</taxon>
        <taxon>Physalacriaceae</taxon>
        <taxon>Desarmillaria</taxon>
    </lineage>
</organism>
<dbReference type="RefSeq" id="XP_060329511.1">
    <property type="nucleotide sequence ID" value="XM_060477574.1"/>
</dbReference>
<comment type="caution">
    <text evidence="1">The sequence shown here is derived from an EMBL/GenBank/DDBJ whole genome shotgun (WGS) entry which is preliminary data.</text>
</comment>
<dbReference type="GeneID" id="85361122"/>
<protein>
    <submittedName>
        <fullName evidence="1">Uncharacterized protein</fullName>
    </submittedName>
</protein>
<dbReference type="AlphaFoldDB" id="A0AA39KC90"/>
<keyword evidence="2" id="KW-1185">Reference proteome</keyword>
<reference evidence="1" key="1">
    <citation type="submission" date="2023-06" db="EMBL/GenBank/DDBJ databases">
        <authorList>
            <consortium name="Lawrence Berkeley National Laboratory"/>
            <person name="Ahrendt S."/>
            <person name="Sahu N."/>
            <person name="Indic B."/>
            <person name="Wong-Bajracharya J."/>
            <person name="Merenyi Z."/>
            <person name="Ke H.-M."/>
            <person name="Monk M."/>
            <person name="Kocsube S."/>
            <person name="Drula E."/>
            <person name="Lipzen A."/>
            <person name="Balint B."/>
            <person name="Henrissat B."/>
            <person name="Andreopoulos B."/>
            <person name="Martin F.M."/>
            <person name="Harder C.B."/>
            <person name="Rigling D."/>
            <person name="Ford K.L."/>
            <person name="Foster G.D."/>
            <person name="Pangilinan J."/>
            <person name="Papanicolaou A."/>
            <person name="Barry K."/>
            <person name="LaButti K."/>
            <person name="Viragh M."/>
            <person name="Koriabine M."/>
            <person name="Yan M."/>
            <person name="Riley R."/>
            <person name="Champramary S."/>
            <person name="Plett K.L."/>
            <person name="Tsai I.J."/>
            <person name="Slot J."/>
            <person name="Sipos G."/>
            <person name="Plett J."/>
            <person name="Nagy L.G."/>
            <person name="Grigoriev I.V."/>
        </authorList>
    </citation>
    <scope>NUCLEOTIDE SEQUENCE</scope>
    <source>
        <strain evidence="1">CCBAS 213</strain>
    </source>
</reference>
<dbReference type="EMBL" id="JAUEPS010000022">
    <property type="protein sequence ID" value="KAK0457196.1"/>
    <property type="molecule type" value="Genomic_DNA"/>
</dbReference>
<accession>A0AA39KC90</accession>
<gene>
    <name evidence="1" type="ORF">EV420DRAFT_1643950</name>
</gene>